<keyword evidence="1" id="KW-0812">Transmembrane</keyword>
<evidence type="ECO:0000313" key="2">
    <source>
        <dbReference type="EMBL" id="MCP9762715.1"/>
    </source>
</evidence>
<protein>
    <submittedName>
        <fullName evidence="2">Uncharacterized protein</fullName>
    </submittedName>
</protein>
<name>A0AAE3KWD8_9BACT</name>
<comment type="caution">
    <text evidence="2">The sequence shown here is derived from an EMBL/GenBank/DDBJ whole genome shotgun (WGS) entry which is preliminary data.</text>
</comment>
<accession>A0AAE3KWD8</accession>
<dbReference type="InterPro" id="IPR045781">
    <property type="entry name" value="SxtJ"/>
</dbReference>
<reference evidence="2 3" key="1">
    <citation type="submission" date="2018-11" db="EMBL/GenBank/DDBJ databases">
        <title>Novel bacteria species description.</title>
        <authorList>
            <person name="Han J.-H."/>
        </authorList>
    </citation>
    <scope>NUCLEOTIDE SEQUENCE [LARGE SCALE GENOMIC DNA]</scope>
    <source>
        <strain evidence="2 3">KCTC23259</strain>
    </source>
</reference>
<organism evidence="2 3">
    <name type="scientific">Lacihabitans soyangensis</name>
    <dbReference type="NCBI Taxonomy" id="869394"/>
    <lineage>
        <taxon>Bacteria</taxon>
        <taxon>Pseudomonadati</taxon>
        <taxon>Bacteroidota</taxon>
        <taxon>Cytophagia</taxon>
        <taxon>Cytophagales</taxon>
        <taxon>Leadbetterellaceae</taxon>
        <taxon>Lacihabitans</taxon>
    </lineage>
</organism>
<dbReference type="RefSeq" id="WP_255036487.1">
    <property type="nucleotide sequence ID" value="NZ_RJUF01000014.1"/>
</dbReference>
<dbReference type="EMBL" id="RJUF01000014">
    <property type="protein sequence ID" value="MCP9762715.1"/>
    <property type="molecule type" value="Genomic_DNA"/>
</dbReference>
<keyword evidence="1" id="KW-1133">Transmembrane helix</keyword>
<dbReference type="Proteomes" id="UP001204144">
    <property type="component" value="Unassembled WGS sequence"/>
</dbReference>
<keyword evidence="3" id="KW-1185">Reference proteome</keyword>
<proteinExistence type="predicted"/>
<sequence length="131" mass="15636">MKIADRYQSLLVIVVGFLVLYFIFQRNYDWYFFEFKRNYFLYAAGAIGVSSLMFDVVADVILKGWMKLAEVLGFINTRILMSLVFFIFLTPFALLQRLLSRKNYLSLKDSDKSVFHTRDHQYQPEDFDNIW</sequence>
<dbReference type="AlphaFoldDB" id="A0AAE3KWD8"/>
<feature type="transmembrane region" description="Helical" evidence="1">
    <location>
        <begin position="79"/>
        <end position="99"/>
    </location>
</feature>
<feature type="transmembrane region" description="Helical" evidence="1">
    <location>
        <begin position="7"/>
        <end position="24"/>
    </location>
</feature>
<dbReference type="Pfam" id="PF19588">
    <property type="entry name" value="SxtJ"/>
    <property type="match status" value="1"/>
</dbReference>
<evidence type="ECO:0000256" key="1">
    <source>
        <dbReference type="SAM" id="Phobius"/>
    </source>
</evidence>
<evidence type="ECO:0000313" key="3">
    <source>
        <dbReference type="Proteomes" id="UP001204144"/>
    </source>
</evidence>
<keyword evidence="1" id="KW-0472">Membrane</keyword>
<feature type="transmembrane region" description="Helical" evidence="1">
    <location>
        <begin position="39"/>
        <end position="58"/>
    </location>
</feature>
<gene>
    <name evidence="2" type="ORF">EGI31_07080</name>
</gene>